<feature type="region of interest" description="Disordered" evidence="3">
    <location>
        <begin position="525"/>
        <end position="555"/>
    </location>
</feature>
<feature type="region of interest" description="Disordered" evidence="3">
    <location>
        <begin position="785"/>
        <end position="873"/>
    </location>
</feature>
<keyword evidence="5" id="KW-0732">Signal</keyword>
<feature type="compositionally biased region" description="Basic residues" evidence="3">
    <location>
        <begin position="972"/>
        <end position="983"/>
    </location>
</feature>
<feature type="region of interest" description="Disordered" evidence="3">
    <location>
        <begin position="671"/>
        <end position="692"/>
    </location>
</feature>
<feature type="chain" id="PRO_5015694270" description="CUB domain-containing protein" evidence="5">
    <location>
        <begin position="27"/>
        <end position="991"/>
    </location>
</feature>
<feature type="compositionally biased region" description="Basic and acidic residues" evidence="3">
    <location>
        <begin position="955"/>
        <end position="968"/>
    </location>
</feature>
<evidence type="ECO:0008006" key="8">
    <source>
        <dbReference type="Google" id="ProtNLM"/>
    </source>
</evidence>
<evidence type="ECO:0000256" key="1">
    <source>
        <dbReference type="ARBA" id="ARBA00023157"/>
    </source>
</evidence>
<dbReference type="SUPFAM" id="SSF49854">
    <property type="entry name" value="Spermadhesin, CUB domain"/>
    <property type="match status" value="1"/>
</dbReference>
<dbReference type="PROSITE" id="PS01209">
    <property type="entry name" value="LDLRA_1"/>
    <property type="match status" value="1"/>
</dbReference>
<gene>
    <name evidence="6" type="ORF">C0Q70_19354</name>
</gene>
<dbReference type="Pfam" id="PF00057">
    <property type="entry name" value="Ldl_recept_a"/>
    <property type="match status" value="1"/>
</dbReference>
<dbReference type="InterPro" id="IPR036055">
    <property type="entry name" value="LDL_receptor-like_sf"/>
</dbReference>
<dbReference type="SUPFAM" id="SSF57424">
    <property type="entry name" value="LDL receptor-like module"/>
    <property type="match status" value="1"/>
</dbReference>
<organism evidence="6 7">
    <name type="scientific">Pomacea canaliculata</name>
    <name type="common">Golden apple snail</name>
    <dbReference type="NCBI Taxonomy" id="400727"/>
    <lineage>
        <taxon>Eukaryota</taxon>
        <taxon>Metazoa</taxon>
        <taxon>Spiralia</taxon>
        <taxon>Lophotrochozoa</taxon>
        <taxon>Mollusca</taxon>
        <taxon>Gastropoda</taxon>
        <taxon>Caenogastropoda</taxon>
        <taxon>Architaenioglossa</taxon>
        <taxon>Ampullarioidea</taxon>
        <taxon>Ampullariidae</taxon>
        <taxon>Pomacea</taxon>
    </lineage>
</organism>
<keyword evidence="1 2" id="KW-1015">Disulfide bond</keyword>
<feature type="compositionally biased region" description="Basic and acidic residues" evidence="3">
    <location>
        <begin position="844"/>
        <end position="860"/>
    </location>
</feature>
<keyword evidence="7" id="KW-1185">Reference proteome</keyword>
<dbReference type="EMBL" id="PZQS01000012">
    <property type="protein sequence ID" value="PVD21186.1"/>
    <property type="molecule type" value="Genomic_DNA"/>
</dbReference>
<protein>
    <recommendedName>
        <fullName evidence="8">CUB domain-containing protein</fullName>
    </recommendedName>
</protein>
<feature type="disulfide bond" evidence="2">
    <location>
        <begin position="433"/>
        <end position="451"/>
    </location>
</feature>
<dbReference type="InterPro" id="IPR035914">
    <property type="entry name" value="Sperma_CUB_dom_sf"/>
</dbReference>
<dbReference type="PANTHER" id="PTHR24652:SF67">
    <property type="entry name" value="LOW-DENSITY LIPOPROTEIN RECEPTOR CLASS A DOMAIN-CONTAINING PROTEIN 2"/>
    <property type="match status" value="1"/>
</dbReference>
<feature type="region of interest" description="Disordered" evidence="3">
    <location>
        <begin position="578"/>
        <end position="639"/>
    </location>
</feature>
<evidence type="ECO:0000256" key="4">
    <source>
        <dbReference type="SAM" id="Phobius"/>
    </source>
</evidence>
<comment type="caution">
    <text evidence="2">Lacks conserved residue(s) required for the propagation of feature annotation.</text>
</comment>
<dbReference type="OrthoDB" id="19606at2759"/>
<feature type="region of interest" description="Disordered" evidence="3">
    <location>
        <begin position="711"/>
        <end position="737"/>
    </location>
</feature>
<evidence type="ECO:0000313" key="6">
    <source>
        <dbReference type="EMBL" id="PVD21186.1"/>
    </source>
</evidence>
<dbReference type="InterPro" id="IPR002172">
    <property type="entry name" value="LDrepeatLR_classA_rpt"/>
</dbReference>
<dbReference type="InterPro" id="IPR023415">
    <property type="entry name" value="LDLR_class-A_CS"/>
</dbReference>
<feature type="compositionally biased region" description="Polar residues" evidence="3">
    <location>
        <begin position="725"/>
        <end position="737"/>
    </location>
</feature>
<proteinExistence type="predicted"/>
<accession>A0A2T7NJ60</accession>
<dbReference type="PROSITE" id="PS50068">
    <property type="entry name" value="LDLRA_2"/>
    <property type="match status" value="1"/>
</dbReference>
<feature type="region of interest" description="Disordered" evidence="3">
    <location>
        <begin position="955"/>
        <end position="991"/>
    </location>
</feature>
<dbReference type="OMA" id="KFTTCNN"/>
<evidence type="ECO:0000313" key="7">
    <source>
        <dbReference type="Proteomes" id="UP000245119"/>
    </source>
</evidence>
<keyword evidence="4" id="KW-0472">Membrane</keyword>
<keyword evidence="4" id="KW-0812">Transmembrane</keyword>
<dbReference type="CDD" id="cd00112">
    <property type="entry name" value="LDLa"/>
    <property type="match status" value="1"/>
</dbReference>
<name>A0A2T7NJ60_POMCA</name>
<reference evidence="6 7" key="1">
    <citation type="submission" date="2018-04" db="EMBL/GenBank/DDBJ databases">
        <title>The genome of golden apple snail Pomacea canaliculata provides insight into stress tolerance and invasive adaptation.</title>
        <authorList>
            <person name="Liu C."/>
            <person name="Liu B."/>
            <person name="Ren Y."/>
            <person name="Zhang Y."/>
            <person name="Wang H."/>
            <person name="Li S."/>
            <person name="Jiang F."/>
            <person name="Yin L."/>
            <person name="Zhang G."/>
            <person name="Qian W."/>
            <person name="Fan W."/>
        </authorList>
    </citation>
    <scope>NUCLEOTIDE SEQUENCE [LARGE SCALE GENOMIC DNA]</scope>
    <source>
        <strain evidence="6">SZHN2017</strain>
        <tissue evidence="6">Muscle</tissue>
    </source>
</reference>
<evidence type="ECO:0000256" key="3">
    <source>
        <dbReference type="SAM" id="MobiDB-lite"/>
    </source>
</evidence>
<feature type="compositionally biased region" description="Low complexity" evidence="3">
    <location>
        <begin position="598"/>
        <end position="627"/>
    </location>
</feature>
<dbReference type="AlphaFoldDB" id="A0A2T7NJ60"/>
<evidence type="ECO:0000256" key="5">
    <source>
        <dbReference type="SAM" id="SignalP"/>
    </source>
</evidence>
<dbReference type="Gene3D" id="4.10.400.10">
    <property type="entry name" value="Low-density Lipoprotein Receptor"/>
    <property type="match status" value="1"/>
</dbReference>
<feature type="signal peptide" evidence="5">
    <location>
        <begin position="1"/>
        <end position="26"/>
    </location>
</feature>
<evidence type="ECO:0000256" key="2">
    <source>
        <dbReference type="PROSITE-ProRule" id="PRU00124"/>
    </source>
</evidence>
<sequence>MNMASYKNGMNKLILCLITVVLCIDGQPDYQRAEIDLCEKVPGFEPNGAHLSSAGDKIMAYVNWTGPSKPPMCLMRFSTCESCRLRVTPLSTFQFYQCAPSENYLRFDGWCAPGCTYLHLYDRDYSNQTARSYSNETIFEDYVTQSRFLYVIACANKSVENRIFMKINISSEVKSSFFQATSTDVGKKYIFTSPFFPNEYALNSEVYKYIFLCASQDEFITISFDDWQLADTSSLAFDSANIVGPVKGSSSRPWIISNSFQLVMTFNTGSYSFGDHIGFKATYSFFKEKDRYDMPAVVTNCGDWITDRESGIISFNPTFNGRDYYDCLWVIEKHKSYDGVVVKVINYSISGTGMYNSPYQINQLEIRSGLTSVGHIEETANPSTNPRDTPGFNTLISREGFYVRLKGHYSGSRDFVLAFASFKTDNCKNLFLCDNGMCIPSYLRCDGIDHCGDYSDESYLLCGPTTSNGGSGIQYGSTLSVGIIIPIVVSVFLLVVICLLVIFIRRCRKLSIEAHRSRRFGQHVSTISGTVSSRQRHNRRRGQGPGATFEPPPAYDDVLHSTPIGYLNMAFSDRQSNPLTGLLEPPSYEETMTPTESCPPSSSHDLSSDSSSPETVAHSHFSSSYSSDDTHPGDDHHHEYQDQLHSINSVSSSDASSEDMDHANAWHNARLSPGNVALTPKGTVEQPNSRRSIAKPVDENVCSVEVPLSECPSNKQLNHKHNKKGSQQANEEDLNQITPSIMSSARDLENTRRFSQAAITEDPSLGTFCHVENSPVICVPPVVPSDTPRLPQTVDSSCRGDRDVPKMGILSAQCGTDADMLPSRQRDPTPQKRYTRNPNASESKQPRLDAEGRKVHDGGKRRNLGKNGHTPYSLLSRSMVDISRQEEEVSVKPLQTTKMLSKSVDNIQHALPDGQSVHKRNRLDYGGVADDSALSPGHWNEAAALPERCVPFERDAGRDHALDGKDGAKPIPRPRKSLLRKNKSGSDVGSS</sequence>
<dbReference type="Gene3D" id="2.60.120.290">
    <property type="entry name" value="Spermadhesin, CUB domain"/>
    <property type="match status" value="1"/>
</dbReference>
<dbReference type="Proteomes" id="UP000245119">
    <property type="component" value="Linkage Group LG12"/>
</dbReference>
<feature type="compositionally biased region" description="Basic and acidic residues" evidence="3">
    <location>
        <begin position="628"/>
        <end position="639"/>
    </location>
</feature>
<keyword evidence="4" id="KW-1133">Transmembrane helix</keyword>
<dbReference type="InterPro" id="IPR042333">
    <property type="entry name" value="LRAD2/Mig-13-like"/>
</dbReference>
<dbReference type="SMART" id="SM00192">
    <property type="entry name" value="LDLa"/>
    <property type="match status" value="1"/>
</dbReference>
<comment type="caution">
    <text evidence="6">The sequence shown here is derived from an EMBL/GenBank/DDBJ whole genome shotgun (WGS) entry which is preliminary data.</text>
</comment>
<feature type="transmembrane region" description="Helical" evidence="4">
    <location>
        <begin position="483"/>
        <end position="504"/>
    </location>
</feature>
<dbReference type="PANTHER" id="PTHR24652">
    <property type="entry name" value="LOW-DENSITY LIPOPROTEIN RECEPTOR CLASS A DOMAIN-CONTAINING PROTEIN 2"/>
    <property type="match status" value="1"/>
</dbReference>